<dbReference type="EMBL" id="UINC01026184">
    <property type="protein sequence ID" value="SVB03171.1"/>
    <property type="molecule type" value="Genomic_DNA"/>
</dbReference>
<organism evidence="7">
    <name type="scientific">marine metagenome</name>
    <dbReference type="NCBI Taxonomy" id="408172"/>
    <lineage>
        <taxon>unclassified sequences</taxon>
        <taxon>metagenomes</taxon>
        <taxon>ecological metagenomes</taxon>
    </lineage>
</organism>
<dbReference type="Pfam" id="PF00885">
    <property type="entry name" value="DMRL_synthase"/>
    <property type="match status" value="1"/>
</dbReference>
<evidence type="ECO:0000256" key="1">
    <source>
        <dbReference type="ARBA" id="ARBA00004917"/>
    </source>
</evidence>
<dbReference type="Gene3D" id="3.40.50.960">
    <property type="entry name" value="Lumazine/riboflavin synthase"/>
    <property type="match status" value="1"/>
</dbReference>
<keyword evidence="4" id="KW-0686">Riboflavin biosynthesis</keyword>
<comment type="similarity">
    <text evidence="2">Belongs to the DMRL synthase family.</text>
</comment>
<dbReference type="EC" id="2.5.1.78" evidence="3"/>
<dbReference type="InterPro" id="IPR002180">
    <property type="entry name" value="LS/RS"/>
</dbReference>
<evidence type="ECO:0000256" key="3">
    <source>
        <dbReference type="ARBA" id="ARBA00012664"/>
    </source>
</evidence>
<evidence type="ECO:0000313" key="7">
    <source>
        <dbReference type="EMBL" id="SVB03171.1"/>
    </source>
</evidence>
<evidence type="ECO:0000256" key="4">
    <source>
        <dbReference type="ARBA" id="ARBA00022619"/>
    </source>
</evidence>
<dbReference type="GO" id="GO:0005829">
    <property type="term" value="C:cytosol"/>
    <property type="evidence" value="ECO:0007669"/>
    <property type="project" value="TreeGrafter"/>
</dbReference>
<dbReference type="SUPFAM" id="SSF52121">
    <property type="entry name" value="Lumazine synthase"/>
    <property type="match status" value="1"/>
</dbReference>
<reference evidence="7" key="1">
    <citation type="submission" date="2018-05" db="EMBL/GenBank/DDBJ databases">
        <authorList>
            <person name="Lanie J.A."/>
            <person name="Ng W.-L."/>
            <person name="Kazmierczak K.M."/>
            <person name="Andrzejewski T.M."/>
            <person name="Davidsen T.M."/>
            <person name="Wayne K.J."/>
            <person name="Tettelin H."/>
            <person name="Glass J.I."/>
            <person name="Rusch D."/>
            <person name="Podicherti R."/>
            <person name="Tsui H.-C.T."/>
            <person name="Winkler M.E."/>
        </authorList>
    </citation>
    <scope>NUCLEOTIDE SEQUENCE</scope>
</reference>
<dbReference type="InterPro" id="IPR034964">
    <property type="entry name" value="LS"/>
</dbReference>
<sequence length="145" mass="15231">MRFGIVVAEFNDFITLKLLDGAKSTLLENGVLESDITIAKVPGSFEVPVVADGMASSGNYDAVICLGAVIKGETDHYEYVSQGAAEGISRVALDNQIPVMFGVLTTHNIEQALDRCGGPKGNEGESCAISAIKTVNVLNQINNTG</sequence>
<keyword evidence="5" id="KW-0808">Transferase</keyword>
<protein>
    <recommendedName>
        <fullName evidence="3">6,7-dimethyl-8-ribityllumazine synthase</fullName>
        <ecNumber evidence="3">2.5.1.78</ecNumber>
    </recommendedName>
</protein>
<dbReference type="GO" id="GO:0009231">
    <property type="term" value="P:riboflavin biosynthetic process"/>
    <property type="evidence" value="ECO:0007669"/>
    <property type="project" value="UniProtKB-UniPathway"/>
</dbReference>
<dbReference type="GO" id="GO:0000906">
    <property type="term" value="F:6,7-dimethyl-8-ribityllumazine synthase activity"/>
    <property type="evidence" value="ECO:0007669"/>
    <property type="project" value="UniProtKB-EC"/>
</dbReference>
<name>A0A382APE9_9ZZZZ</name>
<accession>A0A382APE9</accession>
<dbReference type="NCBIfam" id="TIGR00114">
    <property type="entry name" value="lumazine-synth"/>
    <property type="match status" value="1"/>
</dbReference>
<dbReference type="GO" id="GO:0009349">
    <property type="term" value="C:riboflavin synthase complex"/>
    <property type="evidence" value="ECO:0007669"/>
    <property type="project" value="InterPro"/>
</dbReference>
<comment type="catalytic activity">
    <reaction evidence="6">
        <text>(2S)-2-hydroxy-3-oxobutyl phosphate + 5-amino-6-(D-ribitylamino)uracil = 6,7-dimethyl-8-(1-D-ribityl)lumazine + phosphate + 2 H2O + H(+)</text>
        <dbReference type="Rhea" id="RHEA:26152"/>
        <dbReference type="ChEBI" id="CHEBI:15377"/>
        <dbReference type="ChEBI" id="CHEBI:15378"/>
        <dbReference type="ChEBI" id="CHEBI:15934"/>
        <dbReference type="ChEBI" id="CHEBI:43474"/>
        <dbReference type="ChEBI" id="CHEBI:58201"/>
        <dbReference type="ChEBI" id="CHEBI:58830"/>
        <dbReference type="EC" id="2.5.1.78"/>
    </reaction>
</comment>
<dbReference type="InterPro" id="IPR036467">
    <property type="entry name" value="LS/RS_sf"/>
</dbReference>
<evidence type="ECO:0000256" key="2">
    <source>
        <dbReference type="ARBA" id="ARBA00007424"/>
    </source>
</evidence>
<comment type="pathway">
    <text evidence="1">Cofactor biosynthesis; riboflavin biosynthesis; riboflavin from 2-hydroxy-3-oxobutyl phosphate and 5-amino-6-(D-ribitylamino)uracil: step 1/2.</text>
</comment>
<dbReference type="AlphaFoldDB" id="A0A382APE9"/>
<dbReference type="PANTHER" id="PTHR21058">
    <property type="entry name" value="6,7-DIMETHYL-8-RIBITYLLUMAZINE SYNTHASE DMRL SYNTHASE LUMAZINE SYNTHASE"/>
    <property type="match status" value="1"/>
</dbReference>
<evidence type="ECO:0000256" key="5">
    <source>
        <dbReference type="ARBA" id="ARBA00022679"/>
    </source>
</evidence>
<dbReference type="HAMAP" id="MF_00178">
    <property type="entry name" value="Lumazine_synth"/>
    <property type="match status" value="1"/>
</dbReference>
<dbReference type="UniPathway" id="UPA00275">
    <property type="reaction ID" value="UER00404"/>
</dbReference>
<evidence type="ECO:0000256" key="6">
    <source>
        <dbReference type="ARBA" id="ARBA00048785"/>
    </source>
</evidence>
<proteinExistence type="inferred from homology"/>
<dbReference type="CDD" id="cd09209">
    <property type="entry name" value="Lumazine_synthase-I"/>
    <property type="match status" value="1"/>
</dbReference>
<gene>
    <name evidence="7" type="ORF">METZ01_LOCUS156025</name>
</gene>
<dbReference type="PANTHER" id="PTHR21058:SF0">
    <property type="entry name" value="6,7-DIMETHYL-8-RIBITYLLUMAZINE SYNTHASE"/>
    <property type="match status" value="1"/>
</dbReference>